<evidence type="ECO:0000256" key="6">
    <source>
        <dbReference type="ARBA" id="ARBA00023125"/>
    </source>
</evidence>
<dbReference type="PROSITE" id="PS51294">
    <property type="entry name" value="HTH_MYB"/>
    <property type="match status" value="1"/>
</dbReference>
<dbReference type="InterPro" id="IPR044597">
    <property type="entry name" value="SMH1-6"/>
</dbReference>
<evidence type="ECO:0000256" key="2">
    <source>
        <dbReference type="ARBA" id="ARBA00004604"/>
    </source>
</evidence>
<dbReference type="Gramene" id="Manes.12G115100.19.v8.1">
    <property type="protein sequence ID" value="Manes.12G115100.19.v8.1.CDS"/>
    <property type="gene ID" value="Manes.12G115100.v8.1"/>
</dbReference>
<dbReference type="EMBL" id="CM004398">
    <property type="protein sequence ID" value="OAY35604.1"/>
    <property type="molecule type" value="Genomic_DNA"/>
</dbReference>
<organism evidence="14 15">
    <name type="scientific">Manihot esculenta</name>
    <name type="common">Cassava</name>
    <name type="synonym">Jatropha manihot</name>
    <dbReference type="NCBI Taxonomy" id="3983"/>
    <lineage>
        <taxon>Eukaryota</taxon>
        <taxon>Viridiplantae</taxon>
        <taxon>Streptophyta</taxon>
        <taxon>Embryophyta</taxon>
        <taxon>Tracheophyta</taxon>
        <taxon>Spermatophyta</taxon>
        <taxon>Magnoliopsida</taxon>
        <taxon>eudicotyledons</taxon>
        <taxon>Gunneridae</taxon>
        <taxon>Pentapetalae</taxon>
        <taxon>rosids</taxon>
        <taxon>fabids</taxon>
        <taxon>Malpighiales</taxon>
        <taxon>Euphorbiaceae</taxon>
        <taxon>Crotonoideae</taxon>
        <taxon>Manihoteae</taxon>
        <taxon>Manihot</taxon>
    </lineage>
</organism>
<dbReference type="CDD" id="cd11660">
    <property type="entry name" value="SANT_TRF"/>
    <property type="match status" value="1"/>
</dbReference>
<evidence type="ECO:0000259" key="13">
    <source>
        <dbReference type="PROSITE" id="PS51504"/>
    </source>
</evidence>
<dbReference type="Gramene" id="Manes.12G115100.26.v8.1">
    <property type="protein sequence ID" value="Manes.12G115100.26.v8.1.CDS"/>
    <property type="gene ID" value="Manes.12G115100.v8.1"/>
</dbReference>
<dbReference type="InterPro" id="IPR009057">
    <property type="entry name" value="Homeodomain-like_sf"/>
</dbReference>
<dbReference type="InterPro" id="IPR001005">
    <property type="entry name" value="SANT/Myb"/>
</dbReference>
<dbReference type="EMBL" id="CM004398">
    <property type="protein sequence ID" value="OAY35603.1"/>
    <property type="molecule type" value="Genomic_DNA"/>
</dbReference>
<dbReference type="EMBL" id="CM004398">
    <property type="protein sequence ID" value="OAY35601.1"/>
    <property type="molecule type" value="Genomic_DNA"/>
</dbReference>
<gene>
    <name evidence="14" type="ORF">MANES_12G115100</name>
</gene>
<dbReference type="Gramene" id="Manes.12G115100.21.v8.1">
    <property type="protein sequence ID" value="Manes.12G115100.21.v8.1.CDS"/>
    <property type="gene ID" value="Manes.12G115100.v8.1"/>
</dbReference>
<dbReference type="Gramene" id="Manes.12G115100.18.v8.1">
    <property type="protein sequence ID" value="Manes.12G115100.18.v8.1.CDS"/>
    <property type="gene ID" value="Manes.12G115100.v8.1"/>
</dbReference>
<name>A0A251JPG7_MANES</name>
<dbReference type="EMBL" id="CM004398">
    <property type="protein sequence ID" value="OAY35605.1"/>
    <property type="molecule type" value="Genomic_DNA"/>
</dbReference>
<keyword evidence="4" id="KW-0805">Transcription regulation</keyword>
<evidence type="ECO:0000259" key="11">
    <source>
        <dbReference type="PROSITE" id="PS50090"/>
    </source>
</evidence>
<dbReference type="Gramene" id="Manes.12G115100.23.v8.1">
    <property type="protein sequence ID" value="Manes.12G115100.23.v8.1.CDS"/>
    <property type="gene ID" value="Manes.12G115100.v8.1"/>
</dbReference>
<dbReference type="Gramene" id="Manes.12G115100.20.v8.1">
    <property type="protein sequence ID" value="Manes.12G115100.20.v8.1.CDS"/>
    <property type="gene ID" value="Manes.12G115100.v8.1"/>
</dbReference>
<dbReference type="EMBL" id="CM004398">
    <property type="protein sequence ID" value="OAY35600.1"/>
    <property type="molecule type" value="Genomic_DNA"/>
</dbReference>
<evidence type="ECO:0000313" key="14">
    <source>
        <dbReference type="EMBL" id="OAY35603.1"/>
    </source>
</evidence>
<feature type="domain" description="HTH myb-type" evidence="12">
    <location>
        <begin position="1"/>
        <end position="61"/>
    </location>
</feature>
<evidence type="ECO:0000259" key="12">
    <source>
        <dbReference type="PROSITE" id="PS51294"/>
    </source>
</evidence>
<dbReference type="EMBL" id="CM004398">
    <property type="protein sequence ID" value="OAY35602.1"/>
    <property type="molecule type" value="Genomic_DNA"/>
</dbReference>
<keyword evidence="5 10" id="KW-0175">Coiled coil</keyword>
<feature type="domain" description="Myb-like" evidence="11">
    <location>
        <begin position="5"/>
        <end position="57"/>
    </location>
</feature>
<dbReference type="AlphaFoldDB" id="A0A251JPG7"/>
<evidence type="ECO:0000256" key="8">
    <source>
        <dbReference type="ARBA" id="ARBA00023242"/>
    </source>
</evidence>
<dbReference type="Gramene" id="Manes.12G115100.17.v8.1">
    <property type="protein sequence ID" value="Manes.12G115100.17.v8.1.CDS"/>
    <property type="gene ID" value="Manes.12G115100.v8.1"/>
</dbReference>
<dbReference type="SUPFAM" id="SSF46785">
    <property type="entry name" value="Winged helix' DNA-binding domain"/>
    <property type="match status" value="1"/>
</dbReference>
<dbReference type="SUPFAM" id="SSF46689">
    <property type="entry name" value="Homeodomain-like"/>
    <property type="match status" value="1"/>
</dbReference>
<protein>
    <recommendedName>
        <fullName evidence="9">MYB transcription factor</fullName>
    </recommendedName>
</protein>
<dbReference type="PROSITE" id="PS50090">
    <property type="entry name" value="MYB_LIKE"/>
    <property type="match status" value="1"/>
</dbReference>
<evidence type="ECO:0000256" key="3">
    <source>
        <dbReference type="ARBA" id="ARBA00022454"/>
    </source>
</evidence>
<dbReference type="STRING" id="3983.A0A251JPG7"/>
<dbReference type="OrthoDB" id="608866at2759"/>
<keyword evidence="7" id="KW-0804">Transcription</keyword>
<evidence type="ECO:0000256" key="1">
    <source>
        <dbReference type="ARBA" id="ARBA00004286"/>
    </source>
</evidence>
<dbReference type="InterPro" id="IPR036390">
    <property type="entry name" value="WH_DNA-bd_sf"/>
</dbReference>
<dbReference type="GO" id="GO:0005730">
    <property type="term" value="C:nucleolus"/>
    <property type="evidence" value="ECO:0007669"/>
    <property type="project" value="UniProtKB-SubCell"/>
</dbReference>
<evidence type="ECO:0000256" key="9">
    <source>
        <dbReference type="ARBA" id="ARBA00032813"/>
    </source>
</evidence>
<dbReference type="Gramene" id="Manes.12G115100.25.v8.1">
    <property type="protein sequence ID" value="Manes.12G115100.25.v8.1.CDS"/>
    <property type="gene ID" value="Manes.12G115100.v8.1"/>
</dbReference>
<evidence type="ECO:0000256" key="5">
    <source>
        <dbReference type="ARBA" id="ARBA00023054"/>
    </source>
</evidence>
<dbReference type="SMART" id="SM00526">
    <property type="entry name" value="H15"/>
    <property type="match status" value="1"/>
</dbReference>
<feature type="domain" description="H15" evidence="13">
    <location>
        <begin position="119"/>
        <end position="187"/>
    </location>
</feature>
<dbReference type="FunFam" id="1.10.10.60:FF:000168">
    <property type="entry name" value="Telomere repeat-binding factor 1"/>
    <property type="match status" value="1"/>
</dbReference>
<dbReference type="GO" id="GO:0003691">
    <property type="term" value="F:double-stranded telomeric DNA binding"/>
    <property type="evidence" value="ECO:0007669"/>
    <property type="project" value="InterPro"/>
</dbReference>
<keyword evidence="6" id="KW-0238">DNA-binding</keyword>
<keyword evidence="15" id="KW-1185">Reference proteome</keyword>
<dbReference type="Gramene" id="Manes.12G115100.28.v8.1">
    <property type="protein sequence ID" value="Manes.12G115100.28.v8.1.CDS"/>
    <property type="gene ID" value="Manes.12G115100.v8.1"/>
</dbReference>
<evidence type="ECO:0000256" key="10">
    <source>
        <dbReference type="SAM" id="Coils"/>
    </source>
</evidence>
<reference evidence="14 15" key="1">
    <citation type="submission" date="2016-02" db="EMBL/GenBank/DDBJ databases">
        <title>WGS assembly of Manihot esculenta.</title>
        <authorList>
            <person name="Bredeson J.V."/>
            <person name="Prochnik S.E."/>
            <person name="Lyons J.B."/>
            <person name="Schmutz J."/>
            <person name="Grimwood J."/>
            <person name="Vrebalov J."/>
            <person name="Bart R.S."/>
            <person name="Amuge T."/>
            <person name="Ferguson M.E."/>
            <person name="Green R."/>
            <person name="Putnam N."/>
            <person name="Stites J."/>
            <person name="Rounsley S."/>
            <person name="Rokhsar D.S."/>
        </authorList>
    </citation>
    <scope>NUCLEOTIDE SEQUENCE [LARGE SCALE GENOMIC DNA]</scope>
    <source>
        <strain evidence="15">cv. AM560-2</strain>
        <tissue evidence="14">Leaf</tissue>
    </source>
</reference>
<dbReference type="Pfam" id="PF00538">
    <property type="entry name" value="Linker_histone"/>
    <property type="match status" value="1"/>
</dbReference>
<dbReference type="PROSITE" id="PS51504">
    <property type="entry name" value="H15"/>
    <property type="match status" value="1"/>
</dbReference>
<dbReference type="InterPro" id="IPR017930">
    <property type="entry name" value="Myb_dom"/>
</dbReference>
<dbReference type="SMART" id="SM00717">
    <property type="entry name" value="SANT"/>
    <property type="match status" value="1"/>
</dbReference>
<dbReference type="InterPro" id="IPR005818">
    <property type="entry name" value="Histone_H1/H5_H15"/>
</dbReference>
<dbReference type="Proteomes" id="UP000091857">
    <property type="component" value="Chromosome 12"/>
</dbReference>
<dbReference type="InterPro" id="IPR036388">
    <property type="entry name" value="WH-like_DNA-bd_sf"/>
</dbReference>
<evidence type="ECO:0000256" key="4">
    <source>
        <dbReference type="ARBA" id="ARBA00023015"/>
    </source>
</evidence>
<dbReference type="Gene3D" id="1.10.10.60">
    <property type="entry name" value="Homeodomain-like"/>
    <property type="match status" value="1"/>
</dbReference>
<dbReference type="PANTHER" id="PTHR46267">
    <property type="entry name" value="SINGLE MYB HISTONE 4"/>
    <property type="match status" value="1"/>
</dbReference>
<dbReference type="PANTHER" id="PTHR46267:SF11">
    <property type="entry name" value="TELOMERE REPEAT-BINDING FACTOR 2"/>
    <property type="match status" value="1"/>
</dbReference>
<dbReference type="GO" id="GO:0000786">
    <property type="term" value="C:nucleosome"/>
    <property type="evidence" value="ECO:0007669"/>
    <property type="project" value="InterPro"/>
</dbReference>
<keyword evidence="3" id="KW-0158">Chromosome</keyword>
<dbReference type="Gramene" id="Manes.12G115100.27.v8.1">
    <property type="protein sequence ID" value="Manes.12G115100.27.v8.1.CDS"/>
    <property type="gene ID" value="Manes.12G115100.v8.1"/>
</dbReference>
<feature type="coiled-coil region" evidence="10">
    <location>
        <begin position="242"/>
        <end position="279"/>
    </location>
</feature>
<sequence length="303" mass="32978">MGAPKQKWTPEEEAALKAGVLKHGTGKWRTILMDPEFSAILRQRSNVDLKDKWRNINVTAIWGSRQKAKLALKKNPQTPKCDDNPKALSVVVQGNEEIVNAKPLAISSGTPRNFGSKEILARLDNLILEAITTLKEPSGSDRASIALYIEEKYRAPSNIRKLLVGKLKLLTAKGKLVKVKHKYSIAPNPAVSEGRRNSVHLPVEGKQKDCSKSEKSKTKILTKSVVDQELSKIRGMTAQEAAAAAAKAVAEAEAAIAEAEEAAREAEAAEAEAEAAQVFAEAAMKAFKYRTRHPLNAVLSRSS</sequence>
<evidence type="ECO:0000256" key="7">
    <source>
        <dbReference type="ARBA" id="ARBA00023163"/>
    </source>
</evidence>
<dbReference type="Gramene" id="Manes.12G115100.22.v8.1">
    <property type="protein sequence ID" value="Manes.12G115100.22.v8.1.CDS"/>
    <property type="gene ID" value="Manes.12G115100.v8.1"/>
</dbReference>
<evidence type="ECO:0000313" key="15">
    <source>
        <dbReference type="Proteomes" id="UP000091857"/>
    </source>
</evidence>
<dbReference type="Gene3D" id="1.10.10.10">
    <property type="entry name" value="Winged helix-like DNA-binding domain superfamily/Winged helix DNA-binding domain"/>
    <property type="match status" value="1"/>
</dbReference>
<keyword evidence="8" id="KW-0539">Nucleus</keyword>
<dbReference type="Pfam" id="PF00249">
    <property type="entry name" value="Myb_DNA-binding"/>
    <property type="match status" value="1"/>
</dbReference>
<comment type="subcellular location">
    <subcellularLocation>
        <location evidence="1">Chromosome</location>
    </subcellularLocation>
    <subcellularLocation>
        <location evidence="2">Nucleus</location>
        <location evidence="2">Nucleolus</location>
    </subcellularLocation>
</comment>
<dbReference type="GO" id="GO:0006334">
    <property type="term" value="P:nucleosome assembly"/>
    <property type="evidence" value="ECO:0007669"/>
    <property type="project" value="InterPro"/>
</dbReference>
<accession>A0A251JPG7</accession>
<dbReference type="SMR" id="A0A251JPG7"/>
<dbReference type="Gramene" id="Manes.12G115100.24.v8.1">
    <property type="protein sequence ID" value="Manes.12G115100.24.v8.1.CDS"/>
    <property type="gene ID" value="Manes.12G115100.v8.1"/>
</dbReference>
<proteinExistence type="predicted"/>